<feature type="region of interest" description="Disordered" evidence="2">
    <location>
        <begin position="178"/>
        <end position="203"/>
    </location>
</feature>
<feature type="coiled-coil region" evidence="1">
    <location>
        <begin position="540"/>
        <end position="567"/>
    </location>
</feature>
<feature type="compositionally biased region" description="Pro residues" evidence="2">
    <location>
        <begin position="180"/>
        <end position="189"/>
    </location>
</feature>
<dbReference type="GO" id="GO:0000793">
    <property type="term" value="C:condensed chromosome"/>
    <property type="evidence" value="ECO:0007669"/>
    <property type="project" value="TreeGrafter"/>
</dbReference>
<dbReference type="GO" id="GO:0003682">
    <property type="term" value="F:chromatin binding"/>
    <property type="evidence" value="ECO:0007669"/>
    <property type="project" value="TreeGrafter"/>
</dbReference>
<feature type="coiled-coil region" evidence="1">
    <location>
        <begin position="487"/>
        <end position="514"/>
    </location>
</feature>
<dbReference type="Gene3D" id="6.10.250.3110">
    <property type="match status" value="1"/>
</dbReference>
<evidence type="ECO:0000313" key="3">
    <source>
        <dbReference type="EMBL" id="KAK0616673.1"/>
    </source>
</evidence>
<keyword evidence="4" id="KW-1185">Reference proteome</keyword>
<dbReference type="PANTHER" id="PTHR43941:SF1">
    <property type="entry name" value="STRUCTURAL MAINTENANCE OF CHROMOSOMES PROTEIN 2"/>
    <property type="match status" value="1"/>
</dbReference>
<evidence type="ECO:0000256" key="1">
    <source>
        <dbReference type="SAM" id="Coils"/>
    </source>
</evidence>
<organism evidence="3 4">
    <name type="scientific">Immersiella caudata</name>
    <dbReference type="NCBI Taxonomy" id="314043"/>
    <lineage>
        <taxon>Eukaryota</taxon>
        <taxon>Fungi</taxon>
        <taxon>Dikarya</taxon>
        <taxon>Ascomycota</taxon>
        <taxon>Pezizomycotina</taxon>
        <taxon>Sordariomycetes</taxon>
        <taxon>Sordariomycetidae</taxon>
        <taxon>Sordariales</taxon>
        <taxon>Lasiosphaeriaceae</taxon>
        <taxon>Immersiella</taxon>
    </lineage>
</organism>
<dbReference type="PANTHER" id="PTHR43941">
    <property type="entry name" value="STRUCTURAL MAINTENANCE OF CHROMOSOMES PROTEIN 2"/>
    <property type="match status" value="1"/>
</dbReference>
<keyword evidence="1" id="KW-0175">Coiled coil</keyword>
<sequence length="599" mass="66126">MAEAPNISYAGSSAVATAVRVTTILTTAIQAIGDAPDDVRRVLNRVQEVRAAILRLPNPTQLSPAAIGAQWHREWLTEAHRAIDATAAEAGGLHMRLSDWDQRRTARQIRMTWDAFHVVIPSGLLDTASRRIESAKTAIEILIAAVDLTSTPDITAQIERTRTIISNLLTDQQVVEAPVPHEPPPPYSPAGPNGGVPNRRGTPGFNNSVGYVLVQYPNGTVGAAAAPQFVHGHGHQSFPVPARRRSSEQLGYFQNPTPAATPVDGSAAQNNTELNTLKQEAATLRQEAAALRQEVATLREEAAALREEAIALKQENTTLKREAIVLKQDMATLKEASATLKEEAAALKQEAAALKQELATKDVKISELAVEVTSLKNRRDSVLANADPQDDILQRVISKYKNVKRLYFDSQKDIVELKKQVEEFKKSENAAESKDRVIERWKQEYEKLQQQVQNLEDTGSAIAEWKEKYDVLVEEHRSIQDSMARSLEETHAERDRLARELEAAQDGLGSHEAELAATRTILANTQRLLDEKENVIANSLAAADDTRTELEHRLEGQSRRLEEVEHERATVYDFVRRLSALGLDASRFLDESHSAAATS</sequence>
<feature type="coiled-coil region" evidence="1">
    <location>
        <begin position="267"/>
        <end position="364"/>
    </location>
</feature>
<dbReference type="GO" id="GO:0000785">
    <property type="term" value="C:chromatin"/>
    <property type="evidence" value="ECO:0007669"/>
    <property type="project" value="TreeGrafter"/>
</dbReference>
<reference evidence="3" key="1">
    <citation type="submission" date="2023-06" db="EMBL/GenBank/DDBJ databases">
        <title>Genome-scale phylogeny and comparative genomics of the fungal order Sordariales.</title>
        <authorList>
            <consortium name="Lawrence Berkeley National Laboratory"/>
            <person name="Hensen N."/>
            <person name="Bonometti L."/>
            <person name="Westerberg I."/>
            <person name="Brannstrom I.O."/>
            <person name="Guillou S."/>
            <person name="Cros-Aarteil S."/>
            <person name="Calhoun S."/>
            <person name="Haridas S."/>
            <person name="Kuo A."/>
            <person name="Mondo S."/>
            <person name="Pangilinan J."/>
            <person name="Riley R."/>
            <person name="Labutti K."/>
            <person name="Andreopoulos B."/>
            <person name="Lipzen A."/>
            <person name="Chen C."/>
            <person name="Yanf M."/>
            <person name="Daum C."/>
            <person name="Ng V."/>
            <person name="Clum A."/>
            <person name="Steindorff A."/>
            <person name="Ohm R."/>
            <person name="Martin F."/>
            <person name="Silar P."/>
            <person name="Natvig D."/>
            <person name="Lalanne C."/>
            <person name="Gautier V."/>
            <person name="Ament-Velasquez S.L."/>
            <person name="Kruys A."/>
            <person name="Hutchinson M.I."/>
            <person name="Powell A.J."/>
            <person name="Barry K."/>
            <person name="Miller A.N."/>
            <person name="Grigoriev I.V."/>
            <person name="Debuchy R."/>
            <person name="Gladieux P."/>
            <person name="Thoren M.H."/>
            <person name="Johannesson H."/>
        </authorList>
    </citation>
    <scope>NUCLEOTIDE SEQUENCE</scope>
    <source>
        <strain evidence="3">CBS 606.72</strain>
    </source>
</reference>
<dbReference type="Gene3D" id="1.20.5.190">
    <property type="match status" value="1"/>
</dbReference>
<dbReference type="Proteomes" id="UP001175000">
    <property type="component" value="Unassembled WGS sequence"/>
</dbReference>
<comment type="caution">
    <text evidence="3">The sequence shown here is derived from an EMBL/GenBank/DDBJ whole genome shotgun (WGS) entry which is preliminary data.</text>
</comment>
<proteinExistence type="predicted"/>
<dbReference type="GO" id="GO:0000796">
    <property type="term" value="C:condensin complex"/>
    <property type="evidence" value="ECO:0007669"/>
    <property type="project" value="TreeGrafter"/>
</dbReference>
<dbReference type="EMBL" id="JAULSU010000005">
    <property type="protein sequence ID" value="KAK0616673.1"/>
    <property type="molecule type" value="Genomic_DNA"/>
</dbReference>
<feature type="coiled-coil region" evidence="1">
    <location>
        <begin position="414"/>
        <end position="458"/>
    </location>
</feature>
<evidence type="ECO:0000256" key="2">
    <source>
        <dbReference type="SAM" id="MobiDB-lite"/>
    </source>
</evidence>
<evidence type="ECO:0000313" key="4">
    <source>
        <dbReference type="Proteomes" id="UP001175000"/>
    </source>
</evidence>
<protein>
    <submittedName>
        <fullName evidence="3">Uncharacterized protein</fullName>
    </submittedName>
</protein>
<dbReference type="AlphaFoldDB" id="A0AA40BWV9"/>
<dbReference type="GO" id="GO:0007076">
    <property type="term" value="P:mitotic chromosome condensation"/>
    <property type="evidence" value="ECO:0007669"/>
    <property type="project" value="TreeGrafter"/>
</dbReference>
<accession>A0AA40BWV9</accession>
<name>A0AA40BWV9_9PEZI</name>
<gene>
    <name evidence="3" type="ORF">B0T14DRAFT_523597</name>
</gene>